<protein>
    <submittedName>
        <fullName evidence="11">Putative catalase</fullName>
    </submittedName>
</protein>
<keyword evidence="2" id="KW-0575">Peroxidase</keyword>
<dbReference type="GO" id="GO:0005739">
    <property type="term" value="C:mitochondrion"/>
    <property type="evidence" value="ECO:0007669"/>
    <property type="project" value="TreeGrafter"/>
</dbReference>
<name>A0A0G2GPI3_PHACM</name>
<gene>
    <name evidence="11" type="ORF">UCRPC4_g01912</name>
</gene>
<reference evidence="11 12" key="2">
    <citation type="submission" date="2015-05" db="EMBL/GenBank/DDBJ databases">
        <authorList>
            <person name="Morales-Cruz A."/>
            <person name="Amrine K.C."/>
            <person name="Cantu D."/>
        </authorList>
    </citation>
    <scope>NUCLEOTIDE SEQUENCE [LARGE SCALE GENOMIC DNA]</scope>
    <source>
        <strain evidence="11">UCRPC4</strain>
    </source>
</reference>
<evidence type="ECO:0000256" key="3">
    <source>
        <dbReference type="ARBA" id="ARBA00022617"/>
    </source>
</evidence>
<dbReference type="InterPro" id="IPR010582">
    <property type="entry name" value="Catalase_immune_responsive"/>
</dbReference>
<dbReference type="InterPro" id="IPR018028">
    <property type="entry name" value="Catalase"/>
</dbReference>
<evidence type="ECO:0000256" key="9">
    <source>
        <dbReference type="PIRSR" id="PIRSR038928-2"/>
    </source>
</evidence>
<feature type="active site" evidence="8">
    <location>
        <position position="136"/>
    </location>
</feature>
<evidence type="ECO:0000256" key="1">
    <source>
        <dbReference type="ARBA" id="ARBA00005329"/>
    </source>
</evidence>
<keyword evidence="12" id="KW-1185">Reference proteome</keyword>
<proteinExistence type="inferred from homology"/>
<dbReference type="SMART" id="SM01060">
    <property type="entry name" value="Catalase"/>
    <property type="match status" value="1"/>
</dbReference>
<feature type="binding site" description="axial binding residue" evidence="9">
    <location>
        <position position="346"/>
    </location>
    <ligand>
        <name>heme</name>
        <dbReference type="ChEBI" id="CHEBI:30413"/>
    </ligand>
    <ligandPart>
        <name>Fe</name>
        <dbReference type="ChEBI" id="CHEBI:18248"/>
    </ligandPart>
</feature>
<dbReference type="EMBL" id="LCWF01000045">
    <property type="protein sequence ID" value="KKY25273.1"/>
    <property type="molecule type" value="Genomic_DNA"/>
</dbReference>
<dbReference type="PRINTS" id="PR00067">
    <property type="entry name" value="CATALASE"/>
</dbReference>
<keyword evidence="3 9" id="KW-0349">Heme</keyword>
<comment type="caution">
    <text evidence="11">The sequence shown here is derived from an EMBL/GenBank/DDBJ whole genome shotgun (WGS) entry which is preliminary data.</text>
</comment>
<dbReference type="GO" id="GO:0042744">
    <property type="term" value="P:hydrogen peroxide catabolic process"/>
    <property type="evidence" value="ECO:0007669"/>
    <property type="project" value="UniProtKB-KW"/>
</dbReference>
<evidence type="ECO:0000256" key="4">
    <source>
        <dbReference type="ARBA" id="ARBA00022723"/>
    </source>
</evidence>
<dbReference type="Pfam" id="PF06628">
    <property type="entry name" value="Catalase-rel"/>
    <property type="match status" value="1"/>
</dbReference>
<evidence type="ECO:0000313" key="11">
    <source>
        <dbReference type="EMBL" id="KKY25273.1"/>
    </source>
</evidence>
<dbReference type="PANTHER" id="PTHR11465">
    <property type="entry name" value="CATALASE"/>
    <property type="match status" value="1"/>
</dbReference>
<dbReference type="GO" id="GO:0020037">
    <property type="term" value="F:heme binding"/>
    <property type="evidence" value="ECO:0007669"/>
    <property type="project" value="InterPro"/>
</dbReference>
<dbReference type="InterPro" id="IPR024708">
    <property type="entry name" value="Catalase_AS"/>
</dbReference>
<dbReference type="InterPro" id="IPR011614">
    <property type="entry name" value="Catalase_core"/>
</dbReference>
<feature type="domain" description="Catalase core" evidence="10">
    <location>
        <begin position="13"/>
        <end position="401"/>
    </location>
</feature>
<dbReference type="PIRSF" id="PIRSF038928">
    <property type="entry name" value="Catalase_clade1-3"/>
    <property type="match status" value="1"/>
</dbReference>
<dbReference type="OrthoDB" id="6880011at2759"/>
<dbReference type="AlphaFoldDB" id="A0A0G2GPI3"/>
<keyword evidence="5" id="KW-0560">Oxidoreductase</keyword>
<dbReference type="InterPro" id="IPR020835">
    <property type="entry name" value="Catalase_sf"/>
</dbReference>
<evidence type="ECO:0000256" key="2">
    <source>
        <dbReference type="ARBA" id="ARBA00022559"/>
    </source>
</evidence>
<evidence type="ECO:0000256" key="8">
    <source>
        <dbReference type="PIRSR" id="PIRSR038928-1"/>
    </source>
</evidence>
<dbReference type="SUPFAM" id="SSF56634">
    <property type="entry name" value="Heme-dependent catalase-like"/>
    <property type="match status" value="1"/>
</dbReference>
<comment type="similarity">
    <text evidence="1">Belongs to the catalase family.</text>
</comment>
<comment type="cofactor">
    <cofactor evidence="9">
        <name>heme</name>
        <dbReference type="ChEBI" id="CHEBI:30413"/>
    </cofactor>
</comment>
<organism evidence="11 12">
    <name type="scientific">Phaeomoniella chlamydospora</name>
    <name type="common">Phaeoacremonium chlamydosporum</name>
    <dbReference type="NCBI Taxonomy" id="158046"/>
    <lineage>
        <taxon>Eukaryota</taxon>
        <taxon>Fungi</taxon>
        <taxon>Dikarya</taxon>
        <taxon>Ascomycota</taxon>
        <taxon>Pezizomycotina</taxon>
        <taxon>Eurotiomycetes</taxon>
        <taxon>Chaetothyriomycetidae</taxon>
        <taxon>Phaeomoniellales</taxon>
        <taxon>Phaeomoniellaceae</taxon>
        <taxon>Phaeomoniella</taxon>
    </lineage>
</organism>
<dbReference type="Gene3D" id="2.40.180.10">
    <property type="entry name" value="Catalase core domain"/>
    <property type="match status" value="1"/>
</dbReference>
<evidence type="ECO:0000313" key="12">
    <source>
        <dbReference type="Proteomes" id="UP000053317"/>
    </source>
</evidence>
<dbReference type="PROSITE" id="PS51402">
    <property type="entry name" value="CATALASE_3"/>
    <property type="match status" value="1"/>
</dbReference>
<sequence length="529" mass="59620">MAATTADSKPYYTLAEGVPLPRNDTSDQILTGSGGGFVLLTSTQLIENLAHFSRERISERTVHAKAAGARGHYEVTDDISDLTDADFLTGVGKKTEVLTRISTVGPESGSADTVRDFRGFAIKFKTREGNNDWVFNNQPVFFVRDPVKFPSLNRSHKRHPGTNSSNADMFWDFHINNQESIHALMFLFGDRGLPSSVRHVNAYSGNTYKFTKSDGSYHYVRIHFLSNQGIHYYTNSEGAQISGSDPDRHLLDLQDAIKSGDYPSWDVYVQVNHPNEIAGAPVDIFDMTKVWPHNLYPRRKAGRIVLDRNPQNWFAEIEQAAFSPSNIVPGIEPSPDPMLQARMFAYPDAARYRLGVNYQTLPTNAPHSVVYCPIERDGLMNFTKNYGTDPNYVGSKLKPTRSLNKTQAQEVGKFDQLQKNRDHDSEISRLNTLDHARATKPLSFVSEVTDKDFEQATALWHIMAKQEGAQLRFINNLSEHLSDVTEDWIRAEAYAMFGKVDPHLGKTLRKVTEATIKEKHAHSHVPVWH</sequence>
<dbReference type="GO" id="GO:0004096">
    <property type="term" value="F:catalase activity"/>
    <property type="evidence" value="ECO:0007669"/>
    <property type="project" value="UniProtKB-EC"/>
</dbReference>
<accession>A0A0G2GPI3</accession>
<dbReference type="GO" id="GO:0046872">
    <property type="term" value="F:metal ion binding"/>
    <property type="evidence" value="ECO:0007669"/>
    <property type="project" value="UniProtKB-KW"/>
</dbReference>
<dbReference type="GO" id="GO:0042542">
    <property type="term" value="P:response to hydrogen peroxide"/>
    <property type="evidence" value="ECO:0007669"/>
    <property type="project" value="TreeGrafter"/>
</dbReference>
<keyword evidence="6 9" id="KW-0408">Iron</keyword>
<keyword evidence="7" id="KW-0376">Hydrogen peroxide</keyword>
<dbReference type="PANTHER" id="PTHR11465:SF26">
    <property type="entry name" value="CATALASE 2"/>
    <property type="match status" value="1"/>
</dbReference>
<evidence type="ECO:0000256" key="7">
    <source>
        <dbReference type="ARBA" id="ARBA00023324"/>
    </source>
</evidence>
<keyword evidence="4 9" id="KW-0479">Metal-binding</keyword>
<dbReference type="Proteomes" id="UP000053317">
    <property type="component" value="Unassembled WGS sequence"/>
</dbReference>
<dbReference type="Pfam" id="PF00199">
    <property type="entry name" value="Catalase"/>
    <property type="match status" value="1"/>
</dbReference>
<evidence type="ECO:0000259" key="10">
    <source>
        <dbReference type="SMART" id="SM01060"/>
    </source>
</evidence>
<dbReference type="InterPro" id="IPR024711">
    <property type="entry name" value="Catalase_clade1/3"/>
</dbReference>
<dbReference type="GO" id="GO:0005777">
    <property type="term" value="C:peroxisome"/>
    <property type="evidence" value="ECO:0007669"/>
    <property type="project" value="TreeGrafter"/>
</dbReference>
<reference evidence="11 12" key="1">
    <citation type="submission" date="2015-05" db="EMBL/GenBank/DDBJ databases">
        <title>Distinctive expansion of gene families associated with plant cell wall degradation and secondary metabolism in the genomes of grapevine trunk pathogens.</title>
        <authorList>
            <person name="Lawrence D.P."/>
            <person name="Travadon R."/>
            <person name="Rolshausen P.E."/>
            <person name="Baumgartner K."/>
        </authorList>
    </citation>
    <scope>NUCLEOTIDE SEQUENCE [LARGE SCALE GENOMIC DNA]</scope>
    <source>
        <strain evidence="11">UCRPC4</strain>
    </source>
</reference>
<dbReference type="PROSITE" id="PS00438">
    <property type="entry name" value="CATALASE_2"/>
    <property type="match status" value="1"/>
</dbReference>
<evidence type="ECO:0000256" key="6">
    <source>
        <dbReference type="ARBA" id="ARBA00023004"/>
    </source>
</evidence>
<feature type="active site" evidence="8">
    <location>
        <position position="63"/>
    </location>
</feature>
<evidence type="ECO:0000256" key="5">
    <source>
        <dbReference type="ARBA" id="ARBA00023002"/>
    </source>
</evidence>